<reference evidence="3 4" key="1">
    <citation type="journal article" date="2018" name="Nat. Biotechnol.">
        <title>A standardized bacterial taxonomy based on genome phylogeny substantially revises the tree of life.</title>
        <authorList>
            <person name="Parks D.H."/>
            <person name="Chuvochina M."/>
            <person name="Waite D.W."/>
            <person name="Rinke C."/>
            <person name="Skarshewski A."/>
            <person name="Chaumeil P.A."/>
            <person name="Hugenholtz P."/>
        </authorList>
    </citation>
    <scope>NUCLEOTIDE SEQUENCE [LARGE SCALE GENOMIC DNA]</scope>
    <source>
        <strain evidence="3">UBA9667</strain>
    </source>
</reference>
<comment type="caution">
    <text evidence="3">The sequence shown here is derived from an EMBL/GenBank/DDBJ whole genome shotgun (WGS) entry which is preliminary data.</text>
</comment>
<evidence type="ECO:0000259" key="2">
    <source>
        <dbReference type="Pfam" id="PF10091"/>
    </source>
</evidence>
<protein>
    <submittedName>
        <fullName evidence="3">Beta-glucosidase</fullName>
    </submittedName>
</protein>
<organism evidence="3 4">
    <name type="scientific">Bacteroides graminisolvens</name>
    <dbReference type="NCBI Taxonomy" id="477666"/>
    <lineage>
        <taxon>Bacteria</taxon>
        <taxon>Pseudomonadati</taxon>
        <taxon>Bacteroidota</taxon>
        <taxon>Bacteroidia</taxon>
        <taxon>Bacteroidales</taxon>
        <taxon>Bacteroidaceae</taxon>
        <taxon>Bacteroides</taxon>
    </lineage>
</organism>
<dbReference type="InterPro" id="IPR019282">
    <property type="entry name" value="Glycoamylase-like_cons_dom"/>
</dbReference>
<keyword evidence="1" id="KW-0732">Signal</keyword>
<feature type="signal peptide" evidence="1">
    <location>
        <begin position="1"/>
        <end position="21"/>
    </location>
</feature>
<accession>A0A3D2SD06</accession>
<evidence type="ECO:0000313" key="4">
    <source>
        <dbReference type="Proteomes" id="UP000263098"/>
    </source>
</evidence>
<sequence length="256" mass="29417">MKQIRWMFLLLFCSYFLFGNCANKTEVTGKLLRDTDLLDTVQYYTFNYFWDGAEEMSGMARERYNENGIYPENDKHIVTTGGTGFGLMAILSGIKRGYITDEQGLARFEKIVSFLEKADRFHGVYPHWLNGETGKVKPFSLKDDGGDLVETAFLMQGLLAVHQFYADGSAKEREIAARIDKLWKEVEWDWYCNNQPVLFWHWSPNCGWEMNFPVRGFNECLIMYVLAAASPTHGVSAEVYHQGWAENGDIVSPHKT</sequence>
<name>A0A3D2SD06_9BACE</name>
<dbReference type="EMBL" id="DPVG01000061">
    <property type="protein sequence ID" value="HCK23488.1"/>
    <property type="molecule type" value="Genomic_DNA"/>
</dbReference>
<proteinExistence type="predicted"/>
<dbReference type="Pfam" id="PF10091">
    <property type="entry name" value="Glycoamylase"/>
    <property type="match status" value="1"/>
</dbReference>
<feature type="domain" description="Glycoamylase-like" evidence="2">
    <location>
        <begin position="211"/>
        <end position="246"/>
    </location>
</feature>
<feature type="non-terminal residue" evidence="3">
    <location>
        <position position="256"/>
    </location>
</feature>
<evidence type="ECO:0000256" key="1">
    <source>
        <dbReference type="SAM" id="SignalP"/>
    </source>
</evidence>
<dbReference type="AlphaFoldDB" id="A0A3D2SD06"/>
<gene>
    <name evidence="3" type="ORF">DHW31_01665</name>
</gene>
<dbReference type="Gene3D" id="1.50.10.140">
    <property type="match status" value="1"/>
</dbReference>
<evidence type="ECO:0000313" key="3">
    <source>
        <dbReference type="EMBL" id="HCK23488.1"/>
    </source>
</evidence>
<feature type="chain" id="PRO_5017640196" evidence="1">
    <location>
        <begin position="22"/>
        <end position="256"/>
    </location>
</feature>
<dbReference type="Proteomes" id="UP000263098">
    <property type="component" value="Unassembled WGS sequence"/>
</dbReference>